<dbReference type="InterPro" id="IPR041916">
    <property type="entry name" value="Anti_sigma_zinc_sf"/>
</dbReference>
<evidence type="ECO:0000256" key="3">
    <source>
        <dbReference type="SAM" id="Phobius"/>
    </source>
</evidence>
<feature type="domain" description="Putative zinc-finger" evidence="4">
    <location>
        <begin position="6"/>
        <end position="40"/>
    </location>
</feature>
<dbReference type="EMBL" id="CAKMMF010000016">
    <property type="protein sequence ID" value="CAH1209663.1"/>
    <property type="molecule type" value="Genomic_DNA"/>
</dbReference>
<dbReference type="Pfam" id="PF13490">
    <property type="entry name" value="zf-HC2"/>
    <property type="match status" value="1"/>
</dbReference>
<gene>
    <name evidence="5" type="primary">rsiW</name>
    <name evidence="5" type="ORF">PAECIP111893_03090</name>
</gene>
<accession>A0ABM9CBW5</accession>
<evidence type="ECO:0000256" key="2">
    <source>
        <dbReference type="ARBA" id="ARBA00024438"/>
    </source>
</evidence>
<dbReference type="Proteomes" id="UP000838686">
    <property type="component" value="Unassembled WGS sequence"/>
</dbReference>
<keyword evidence="3" id="KW-0812">Transmembrane</keyword>
<name>A0ABM9CBW5_9BACL</name>
<keyword evidence="3" id="KW-0472">Membrane</keyword>
<sequence>MAAMNCNVAIVSMHDYLDGELIREDVASLKAHLIACPECRARFDQLERTEALIHNALDMRSGVVETSESAVRTQRILSGLPVRRRKTMGWTRWLRNHPAITVAAVFAIVMFSSFIAMWEQDDQLTVRGNDLTQLVIDGDTVTVPQGVHVKGDLTVENGKANVLGDVEGNVTVIEGSLYQASTAHISGQVKTIDQALDWFWYKVTHSFSSLAY</sequence>
<evidence type="ECO:0000313" key="5">
    <source>
        <dbReference type="EMBL" id="CAH1209663.1"/>
    </source>
</evidence>
<comment type="caution">
    <text evidence="5">The sequence shown here is derived from an EMBL/GenBank/DDBJ whole genome shotgun (WGS) entry which is preliminary data.</text>
</comment>
<reference evidence="5" key="1">
    <citation type="submission" date="2022-01" db="EMBL/GenBank/DDBJ databases">
        <authorList>
            <person name="Criscuolo A."/>
        </authorList>
    </citation>
    <scope>NUCLEOTIDE SEQUENCE</scope>
    <source>
        <strain evidence="5">CIP111893</strain>
    </source>
</reference>
<evidence type="ECO:0000256" key="1">
    <source>
        <dbReference type="ARBA" id="ARBA00024353"/>
    </source>
</evidence>
<evidence type="ECO:0000313" key="6">
    <source>
        <dbReference type="Proteomes" id="UP000838686"/>
    </source>
</evidence>
<comment type="similarity">
    <text evidence="1">Belongs to the zinc-associated anti-sigma factor (ZAS) superfamily. Anti-sigma-W factor family.</text>
</comment>
<keyword evidence="3" id="KW-1133">Transmembrane helix</keyword>
<feature type="transmembrane region" description="Helical" evidence="3">
    <location>
        <begin position="93"/>
        <end position="118"/>
    </location>
</feature>
<dbReference type="InterPro" id="IPR027383">
    <property type="entry name" value="Znf_put"/>
</dbReference>
<dbReference type="Gene3D" id="1.10.10.1320">
    <property type="entry name" value="Anti-sigma factor, zinc-finger domain"/>
    <property type="match status" value="1"/>
</dbReference>
<proteinExistence type="inferred from homology"/>
<protein>
    <recommendedName>
        <fullName evidence="2">Anti-sigma-W factor RsiW</fullName>
    </recommendedName>
</protein>
<organism evidence="5 6">
    <name type="scientific">Paenibacillus plantiphilus</name>
    <dbReference type="NCBI Taxonomy" id="2905650"/>
    <lineage>
        <taxon>Bacteria</taxon>
        <taxon>Bacillati</taxon>
        <taxon>Bacillota</taxon>
        <taxon>Bacilli</taxon>
        <taxon>Bacillales</taxon>
        <taxon>Paenibacillaceae</taxon>
        <taxon>Paenibacillus</taxon>
    </lineage>
</organism>
<keyword evidence="6" id="KW-1185">Reference proteome</keyword>
<evidence type="ECO:0000259" key="4">
    <source>
        <dbReference type="Pfam" id="PF13490"/>
    </source>
</evidence>